<organism evidence="3 4">
    <name type="scientific">Flavivirga algicola</name>
    <dbReference type="NCBI Taxonomy" id="2729136"/>
    <lineage>
        <taxon>Bacteria</taxon>
        <taxon>Pseudomonadati</taxon>
        <taxon>Bacteroidota</taxon>
        <taxon>Flavobacteriia</taxon>
        <taxon>Flavobacteriales</taxon>
        <taxon>Flavobacteriaceae</taxon>
        <taxon>Flavivirga</taxon>
    </lineage>
</organism>
<dbReference type="PANTHER" id="PTHR22935:SF95">
    <property type="entry name" value="BETA-LACTAMASE-LIKE 1-RELATED"/>
    <property type="match status" value="1"/>
</dbReference>
<reference evidence="3 4" key="1">
    <citation type="submission" date="2020-04" db="EMBL/GenBank/DDBJ databases">
        <title>A Flavivirga sp. nov.</title>
        <authorList>
            <person name="Sun X."/>
        </authorList>
    </citation>
    <scope>NUCLEOTIDE SEQUENCE [LARGE SCALE GENOMIC DNA]</scope>
    <source>
        <strain evidence="3 4">Y03</strain>
    </source>
</reference>
<dbReference type="InterPro" id="IPR001466">
    <property type="entry name" value="Beta-lactam-related"/>
</dbReference>
<evidence type="ECO:0000313" key="4">
    <source>
        <dbReference type="Proteomes" id="UP000746690"/>
    </source>
</evidence>
<proteinExistence type="inferred from homology"/>
<accession>A0ABX1RX49</accession>
<evidence type="ECO:0000256" key="1">
    <source>
        <dbReference type="ARBA" id="ARBA00038473"/>
    </source>
</evidence>
<protein>
    <submittedName>
        <fullName evidence="3">Beta-lactamase family protein</fullName>
    </submittedName>
</protein>
<feature type="domain" description="Beta-lactamase-related" evidence="2">
    <location>
        <begin position="56"/>
        <end position="358"/>
    </location>
</feature>
<dbReference type="PANTHER" id="PTHR22935">
    <property type="entry name" value="PENICILLIN-BINDING PROTEIN"/>
    <property type="match status" value="1"/>
</dbReference>
<comment type="caution">
    <text evidence="3">The sequence shown here is derived from an EMBL/GenBank/DDBJ whole genome shotgun (WGS) entry which is preliminary data.</text>
</comment>
<dbReference type="Pfam" id="PF00144">
    <property type="entry name" value="Beta-lactamase"/>
    <property type="match status" value="1"/>
</dbReference>
<keyword evidence="4" id="KW-1185">Reference proteome</keyword>
<dbReference type="RefSeq" id="WP_169671587.1">
    <property type="nucleotide sequence ID" value="NZ_JABBHF010000003.1"/>
</dbReference>
<dbReference type="Proteomes" id="UP000746690">
    <property type="component" value="Unassembled WGS sequence"/>
</dbReference>
<dbReference type="SUPFAM" id="SSF56601">
    <property type="entry name" value="beta-lactamase/transpeptidase-like"/>
    <property type="match status" value="1"/>
</dbReference>
<comment type="similarity">
    <text evidence="1">Belongs to the beta-lactamase family.</text>
</comment>
<evidence type="ECO:0000313" key="3">
    <source>
        <dbReference type="EMBL" id="NMH87258.1"/>
    </source>
</evidence>
<dbReference type="EMBL" id="JABBHF010000003">
    <property type="protein sequence ID" value="NMH87258.1"/>
    <property type="molecule type" value="Genomic_DNA"/>
</dbReference>
<dbReference type="Gene3D" id="3.40.710.10">
    <property type="entry name" value="DD-peptidase/beta-lactamase superfamily"/>
    <property type="match status" value="1"/>
</dbReference>
<sequence>MTSISSKIVLLTVFLVLGYTKISRAQGNLRDEIKNDKIAALLEEKLAFFPNQTEISLALIDNKQSEFFGIIRKSDTLQTKTNQNAIFEIGSVTKVFTSTLLAALVIEEKLSLNDRVVDLLPFKLETPSEDQENITLKTLANHTSGLPALPQNIMPLIALDESDPYHSYTSDKLHEYLKTDFKTESRVGEKSTYSNLGAGLLGHLLTLKTKKSYEALLQEKIFKPLGMNSSTTVLKQVSEISLVRGLGPQGQVVSNWNFDVLEGAGAIKSSVTDLEKFVRMHMGNSSVYNLTQNVTHIENKQVSLGLGWHIISQGDQKILFHNGGTEGYTSCVLINKETQKSVIMLTNISTFHPKRNVIDTLCFEILNLIN</sequence>
<evidence type="ECO:0000259" key="2">
    <source>
        <dbReference type="Pfam" id="PF00144"/>
    </source>
</evidence>
<name>A0ABX1RX49_9FLAO</name>
<gene>
    <name evidence="3" type="ORF">HHX25_07060</name>
</gene>
<dbReference type="InterPro" id="IPR051478">
    <property type="entry name" value="Beta-lactamase-like_AB/R"/>
</dbReference>
<dbReference type="InterPro" id="IPR012338">
    <property type="entry name" value="Beta-lactam/transpept-like"/>
</dbReference>